<protein>
    <submittedName>
        <fullName evidence="2">Uncharacterized protein</fullName>
    </submittedName>
</protein>
<proteinExistence type="predicted"/>
<feature type="region of interest" description="Disordered" evidence="1">
    <location>
        <begin position="52"/>
        <end position="91"/>
    </location>
</feature>
<evidence type="ECO:0000313" key="2">
    <source>
        <dbReference type="EMBL" id="GAX05374.1"/>
    </source>
</evidence>
<dbReference type="EMBL" id="BCMI01000005">
    <property type="protein sequence ID" value="GAX05374.1"/>
    <property type="molecule type" value="Genomic_DNA"/>
</dbReference>
<evidence type="ECO:0000313" key="3">
    <source>
        <dbReference type="Proteomes" id="UP000198414"/>
    </source>
</evidence>
<name>A0A1Z5IUD6_9LACO</name>
<dbReference type="Proteomes" id="UP000198414">
    <property type="component" value="Unassembled WGS sequence"/>
</dbReference>
<evidence type="ECO:0000256" key="1">
    <source>
        <dbReference type="SAM" id="MobiDB-lite"/>
    </source>
</evidence>
<gene>
    <name evidence="2" type="ORF">IWT25_00678</name>
</gene>
<dbReference type="AlphaFoldDB" id="A0A1Z5IUD6"/>
<dbReference type="RefSeq" id="WP_089120688.1">
    <property type="nucleotide sequence ID" value="NZ_BCMI01000005.1"/>
</dbReference>
<accession>A0A1Z5IUD6</accession>
<organism evidence="2 3">
    <name type="scientific">Secundilactobacillus pentosiphilus</name>
    <dbReference type="NCBI Taxonomy" id="1714682"/>
    <lineage>
        <taxon>Bacteria</taxon>
        <taxon>Bacillati</taxon>
        <taxon>Bacillota</taxon>
        <taxon>Bacilli</taxon>
        <taxon>Lactobacillales</taxon>
        <taxon>Lactobacillaceae</taxon>
        <taxon>Secundilactobacillus</taxon>
    </lineage>
</organism>
<reference evidence="2 3" key="1">
    <citation type="submission" date="2015-11" db="EMBL/GenBank/DDBJ databases">
        <title>Draft genome sequences of new species of the genus Lactobacillus isolated from orchardgrass silage.</title>
        <authorList>
            <person name="Tohno M."/>
            <person name="Tanizawa Y."/>
            <person name="Arita M."/>
        </authorList>
    </citation>
    <scope>NUCLEOTIDE SEQUENCE [LARGE SCALE GENOMIC DNA]</scope>
    <source>
        <strain evidence="2 3">IWT25</strain>
    </source>
</reference>
<comment type="caution">
    <text evidence="2">The sequence shown here is derived from an EMBL/GenBank/DDBJ whole genome shotgun (WGS) entry which is preliminary data.</text>
</comment>
<sequence length="91" mass="9580">MAKLNNATNVLFSALILNGKASIDDVPDKLKEGVQAELDFFNDIDIASVGEPAPVSSDFSAPVEPTTVKPDDSEDTDKAVSDINSAVKDAE</sequence>